<dbReference type="GeneID" id="126887684"/>
<dbReference type="InterPro" id="IPR002219">
    <property type="entry name" value="PKC_DAG/PE"/>
</dbReference>
<dbReference type="EnsemblMetazoa" id="XM_050655330.1">
    <property type="protein sequence ID" value="XP_050511287.1"/>
    <property type="gene ID" value="LOC126887684"/>
</dbReference>
<evidence type="ECO:0000313" key="2">
    <source>
        <dbReference type="EnsemblMetazoa" id="XP_050511287.1"/>
    </source>
</evidence>
<proteinExistence type="predicted"/>
<dbReference type="Proteomes" id="UP001652700">
    <property type="component" value="Unplaced"/>
</dbReference>
<evidence type="ECO:0000259" key="1">
    <source>
        <dbReference type="PROSITE" id="PS50081"/>
    </source>
</evidence>
<name>A0ABM5KM67_DIAVI</name>
<evidence type="ECO:0000313" key="3">
    <source>
        <dbReference type="Proteomes" id="UP001652700"/>
    </source>
</evidence>
<accession>A0ABM5KM67</accession>
<feature type="domain" description="Phorbol-ester/DAG-type" evidence="1">
    <location>
        <begin position="1"/>
        <end position="53"/>
    </location>
</feature>
<reference evidence="2" key="1">
    <citation type="submission" date="2025-05" db="UniProtKB">
        <authorList>
            <consortium name="EnsemblMetazoa"/>
        </authorList>
    </citation>
    <scope>IDENTIFICATION</scope>
</reference>
<dbReference type="RefSeq" id="XP_050511287.1">
    <property type="nucleotide sequence ID" value="XM_050655330.1"/>
</dbReference>
<organism evidence="2 3">
    <name type="scientific">Diabrotica virgifera virgifera</name>
    <name type="common">western corn rootworm</name>
    <dbReference type="NCBI Taxonomy" id="50390"/>
    <lineage>
        <taxon>Eukaryota</taxon>
        <taxon>Metazoa</taxon>
        <taxon>Ecdysozoa</taxon>
        <taxon>Arthropoda</taxon>
        <taxon>Hexapoda</taxon>
        <taxon>Insecta</taxon>
        <taxon>Pterygota</taxon>
        <taxon>Neoptera</taxon>
        <taxon>Endopterygota</taxon>
        <taxon>Coleoptera</taxon>
        <taxon>Polyphaga</taxon>
        <taxon>Cucujiformia</taxon>
        <taxon>Chrysomeloidea</taxon>
        <taxon>Chrysomelidae</taxon>
        <taxon>Galerucinae</taxon>
        <taxon>Diabroticina</taxon>
        <taxon>Diabroticites</taxon>
        <taxon>Diabrotica</taxon>
    </lineage>
</organism>
<protein>
    <recommendedName>
        <fullName evidence="1">Phorbol-ester/DAG-type domain-containing protein</fullName>
    </recommendedName>
</protein>
<sequence length="351" mass="39868">MASTEKDVLSCLCIQCSKKVRNGLKCVKCALLAHPSCAERMKNVRIVEEGMICCDTNLKVDSEISAESVITEDLNISEEHILKREVEYLKIILSHKNYIIRELQEKIKLIQNNTAKNVNNQFPLSPLPGETSVDIGNLSDLQPSLRSMNVKVFKNGNTVSDMDAKPSHSKSTSPDITVISDNIGEVKSRLKTADNNQVVNNNRKHIFSKKDVSYAIHDAVNQQTFLEIQNLEETNDEIMRGEWLTQNRRKRRRQYLIGGNEVEKSVETVPKFVSLHGTRLKPQTTPDNLHKMLAVSFPEVQCVVHKSKMPEAYSSMKVTINQENLKRAWNKDVWPKGAVVSKFFVKRRVPI</sequence>
<keyword evidence="3" id="KW-1185">Reference proteome</keyword>
<dbReference type="PROSITE" id="PS50081">
    <property type="entry name" value="ZF_DAG_PE_2"/>
    <property type="match status" value="1"/>
</dbReference>